<name>A0A1E5PZK5_9ACTN</name>
<accession>A0A1E5PZK5</accession>
<evidence type="ECO:0000313" key="4">
    <source>
        <dbReference type="Proteomes" id="UP000095705"/>
    </source>
</evidence>
<evidence type="ECO:0000313" key="3">
    <source>
        <dbReference type="EMBL" id="OEJ34906.1"/>
    </source>
</evidence>
<dbReference type="EMBL" id="MEHK01000001">
    <property type="protein sequence ID" value="OEJ34906.1"/>
    <property type="molecule type" value="Genomic_DNA"/>
</dbReference>
<reference evidence="3 4" key="1">
    <citation type="submission" date="2016-08" db="EMBL/GenBank/DDBJ databases">
        <title>The complete genome of Streptomyces subrutilus 10-1-1.</title>
        <authorList>
            <person name="Chen X."/>
        </authorList>
    </citation>
    <scope>NUCLEOTIDE SEQUENCE [LARGE SCALE GENOMIC DNA]</scope>
    <source>
        <strain evidence="3 4">10-1-1</strain>
    </source>
</reference>
<gene>
    <name evidence="3" type="ORF">BGK67_29410</name>
</gene>
<protein>
    <submittedName>
        <fullName evidence="3">Uncharacterized protein</fullName>
    </submittedName>
</protein>
<evidence type="ECO:0000256" key="1">
    <source>
        <dbReference type="SAM" id="MobiDB-lite"/>
    </source>
</evidence>
<feature type="region of interest" description="Disordered" evidence="1">
    <location>
        <begin position="1"/>
        <end position="24"/>
    </location>
</feature>
<keyword evidence="2" id="KW-1133">Transmembrane helix</keyword>
<keyword evidence="4" id="KW-1185">Reference proteome</keyword>
<dbReference type="RefSeq" id="WP_069923095.1">
    <property type="nucleotide sequence ID" value="NZ_MEHK01000001.1"/>
</dbReference>
<comment type="caution">
    <text evidence="3">The sequence shown here is derived from an EMBL/GenBank/DDBJ whole genome shotgun (WGS) entry which is preliminary data.</text>
</comment>
<proteinExistence type="predicted"/>
<dbReference type="AlphaFoldDB" id="A0A1E5PZK5"/>
<evidence type="ECO:0000256" key="2">
    <source>
        <dbReference type="SAM" id="Phobius"/>
    </source>
</evidence>
<dbReference type="Proteomes" id="UP000095705">
    <property type="component" value="Unassembled WGS sequence"/>
</dbReference>
<feature type="transmembrane region" description="Helical" evidence="2">
    <location>
        <begin position="35"/>
        <end position="65"/>
    </location>
</feature>
<keyword evidence="2" id="KW-0812">Transmembrane</keyword>
<organism evidence="3 4">
    <name type="scientific">Streptomyces subrutilus</name>
    <dbReference type="NCBI Taxonomy" id="36818"/>
    <lineage>
        <taxon>Bacteria</taxon>
        <taxon>Bacillati</taxon>
        <taxon>Actinomycetota</taxon>
        <taxon>Actinomycetes</taxon>
        <taxon>Kitasatosporales</taxon>
        <taxon>Streptomycetaceae</taxon>
        <taxon>Streptomyces</taxon>
    </lineage>
</organism>
<sequence length="75" mass="8128">MSEEQLSAEPPARPAPLHHPERNLRHPAALDPRRWIVLAILSGSLLLLMAGGLAVAAAATTWALIPRDLQPTENH</sequence>
<keyword evidence="2" id="KW-0472">Membrane</keyword>